<accession>A0A815HFS7</accession>
<sequence length="169" mass="19740">MSTDKYKLLTTVKTLDDAIEIIMQHGLSKYRSSNLAHYTKYSYSFYTHDNDPTTIKLTYKNTHYHDQRNVTNRLPSPFNKIVRACTLWIDGQNVFKSHTFSNKVEEQFSLIKMMLFPKFGSNLSSTSKHVRIADFNAFKRCLTLDEIRAIRQQQTSIKQVNVGTYINNK</sequence>
<gene>
    <name evidence="1" type="ORF">VCS650_LOCUS33814</name>
</gene>
<dbReference type="OrthoDB" id="10042826at2759"/>
<dbReference type="EMBL" id="CAJNON010000676">
    <property type="protein sequence ID" value="CAF1351824.1"/>
    <property type="molecule type" value="Genomic_DNA"/>
</dbReference>
<proteinExistence type="predicted"/>
<protein>
    <submittedName>
        <fullName evidence="1">Uncharacterized protein</fullName>
    </submittedName>
</protein>
<dbReference type="Proteomes" id="UP000663891">
    <property type="component" value="Unassembled WGS sequence"/>
</dbReference>
<comment type="caution">
    <text evidence="1">The sequence shown here is derived from an EMBL/GenBank/DDBJ whole genome shotgun (WGS) entry which is preliminary data.</text>
</comment>
<dbReference type="AlphaFoldDB" id="A0A815HFS7"/>
<evidence type="ECO:0000313" key="1">
    <source>
        <dbReference type="EMBL" id="CAF1351824.1"/>
    </source>
</evidence>
<organism evidence="1 2">
    <name type="scientific">Adineta steineri</name>
    <dbReference type="NCBI Taxonomy" id="433720"/>
    <lineage>
        <taxon>Eukaryota</taxon>
        <taxon>Metazoa</taxon>
        <taxon>Spiralia</taxon>
        <taxon>Gnathifera</taxon>
        <taxon>Rotifera</taxon>
        <taxon>Eurotatoria</taxon>
        <taxon>Bdelloidea</taxon>
        <taxon>Adinetida</taxon>
        <taxon>Adinetidae</taxon>
        <taxon>Adineta</taxon>
    </lineage>
</organism>
<evidence type="ECO:0000313" key="2">
    <source>
        <dbReference type="Proteomes" id="UP000663891"/>
    </source>
</evidence>
<reference evidence="1" key="1">
    <citation type="submission" date="2021-02" db="EMBL/GenBank/DDBJ databases">
        <authorList>
            <person name="Nowell W R."/>
        </authorList>
    </citation>
    <scope>NUCLEOTIDE SEQUENCE</scope>
</reference>
<name>A0A815HFS7_9BILA</name>